<organism evidence="1 2">
    <name type="scientific">Botryobasidium botryosum (strain FD-172 SS1)</name>
    <dbReference type="NCBI Taxonomy" id="930990"/>
    <lineage>
        <taxon>Eukaryota</taxon>
        <taxon>Fungi</taxon>
        <taxon>Dikarya</taxon>
        <taxon>Basidiomycota</taxon>
        <taxon>Agaricomycotina</taxon>
        <taxon>Agaricomycetes</taxon>
        <taxon>Cantharellales</taxon>
        <taxon>Botryobasidiaceae</taxon>
        <taxon>Botryobasidium</taxon>
    </lineage>
</organism>
<dbReference type="Proteomes" id="UP000027195">
    <property type="component" value="Unassembled WGS sequence"/>
</dbReference>
<gene>
    <name evidence="1" type="ORF">BOTBODRAFT_70765</name>
</gene>
<dbReference type="InterPro" id="IPR027796">
    <property type="entry name" value="OTT_1508_deam-like"/>
</dbReference>
<dbReference type="EMBL" id="KL198122">
    <property type="protein sequence ID" value="KDQ06838.1"/>
    <property type="molecule type" value="Genomic_DNA"/>
</dbReference>
<accession>A0A067LU90</accession>
<evidence type="ECO:0000313" key="1">
    <source>
        <dbReference type="EMBL" id="KDQ06838.1"/>
    </source>
</evidence>
<dbReference type="HOGENOM" id="CLU_587910_0_0_1"/>
<name>A0A067LU90_BOTB1</name>
<dbReference type="Pfam" id="PF14441">
    <property type="entry name" value="OTT_1508_deam"/>
    <property type="match status" value="1"/>
</dbReference>
<evidence type="ECO:0000313" key="2">
    <source>
        <dbReference type="Proteomes" id="UP000027195"/>
    </source>
</evidence>
<reference evidence="2" key="1">
    <citation type="journal article" date="2014" name="Proc. Natl. Acad. Sci. U.S.A.">
        <title>Extensive sampling of basidiomycete genomes demonstrates inadequacy of the white-rot/brown-rot paradigm for wood decay fungi.</title>
        <authorList>
            <person name="Riley R."/>
            <person name="Salamov A.A."/>
            <person name="Brown D.W."/>
            <person name="Nagy L.G."/>
            <person name="Floudas D."/>
            <person name="Held B.W."/>
            <person name="Levasseur A."/>
            <person name="Lombard V."/>
            <person name="Morin E."/>
            <person name="Otillar R."/>
            <person name="Lindquist E.A."/>
            <person name="Sun H."/>
            <person name="LaButti K.M."/>
            <person name="Schmutz J."/>
            <person name="Jabbour D."/>
            <person name="Luo H."/>
            <person name="Baker S.E."/>
            <person name="Pisabarro A.G."/>
            <person name="Walton J.D."/>
            <person name="Blanchette R.A."/>
            <person name="Henrissat B."/>
            <person name="Martin F."/>
            <person name="Cullen D."/>
            <person name="Hibbett D.S."/>
            <person name="Grigoriev I.V."/>
        </authorList>
    </citation>
    <scope>NUCLEOTIDE SEQUENCE [LARGE SCALE GENOMIC DNA]</scope>
    <source>
        <strain evidence="2">FD-172 SS1</strain>
    </source>
</reference>
<dbReference type="AlphaFoldDB" id="A0A067LU90"/>
<dbReference type="InParanoid" id="A0A067LU90"/>
<sequence length="454" mass="51606">MPTNGPGKPVIDPSEPAVDHADDSNQIHFYPLVHGFVPAVNAMGETEADLLAPPEPIVEVWGSIDNALDALACLAASSPGQRVAISVSFYESHGFTNIRVAQDGYNEVSPAMAEFVRTVWGILVDMSKESKEPGFRRVSAGLEGRLREVVYKHVAHRTLHRISKRWNAFQALEDKLPTHYKRYFDRASQGLANIRRELESATPNHANVFKSMELVHDLVARVDHFPSLRIFLKRDGTKKRATLSHYLQKCSLVFPCICALKASISDQRAKFTEAFEVERVPTLLPPSLSDEYPPNSAAWRAQFSDMLRRSRTLLRDPERGDKLVKMAEELATREGRTETVHCESTLLVYCDRYLEEEGAPYHYFGTSTLPCYMCKTFFRAYADVMPFRVAVRGPSTTRWKVPKSWIIVPFDDDGRYERVVSLLMERVVTRTAKELVRQNIGLEAFWYELEGYEN</sequence>
<protein>
    <submittedName>
        <fullName evidence="1">Uncharacterized protein</fullName>
    </submittedName>
</protein>
<proteinExistence type="predicted"/>
<keyword evidence="2" id="KW-1185">Reference proteome</keyword>